<dbReference type="AlphaFoldDB" id="F1T5B8"/>
<dbReference type="OrthoDB" id="9784774at2"/>
<name>F1T5B8_9ACTN</name>
<dbReference type="Proteomes" id="UP000005947">
    <property type="component" value="Unassembled WGS sequence"/>
</dbReference>
<feature type="active site" description="Tele-AMP-histidine intermediate" evidence="1">
    <location>
        <position position="100"/>
    </location>
</feature>
<reference evidence="5 6" key="1">
    <citation type="submission" date="2011-02" db="EMBL/GenBank/DDBJ databases">
        <authorList>
            <person name="Muzny D."/>
            <person name="Qin X."/>
            <person name="Buhay C."/>
            <person name="Dugan-Rocha S."/>
            <person name="Ding Y."/>
            <person name="Chen G."/>
            <person name="Hawes A."/>
            <person name="Holder M."/>
            <person name="Jhangiani S."/>
            <person name="Johnson A."/>
            <person name="Khan Z."/>
            <person name="Li Z."/>
            <person name="Liu W."/>
            <person name="Liu X."/>
            <person name="Perez L."/>
            <person name="Shen H."/>
            <person name="Wang Q."/>
            <person name="Watt J."/>
            <person name="Xi L."/>
            <person name="Xin Y."/>
            <person name="Zhou J."/>
            <person name="Deng J."/>
            <person name="Jiang H."/>
            <person name="Liu Y."/>
            <person name="Qu J."/>
            <person name="Song X.-Z."/>
            <person name="Zhang L."/>
            <person name="Villasana D."/>
            <person name="Johnson A."/>
            <person name="Liu J."/>
            <person name="Liyanage D."/>
            <person name="Lorensuhewa L."/>
            <person name="Robinson T."/>
            <person name="Song A."/>
            <person name="Song B.-B."/>
            <person name="Dinh H."/>
            <person name="Thornton R."/>
            <person name="Coyle M."/>
            <person name="Francisco L."/>
            <person name="Jackson L."/>
            <person name="Javaid M."/>
            <person name="Korchina V."/>
            <person name="Kovar C."/>
            <person name="Mata R."/>
            <person name="Mathew T."/>
            <person name="Ngo R."/>
            <person name="Nguyen L."/>
            <person name="Nguyen N."/>
            <person name="Okwuonu G."/>
            <person name="Ongeri F."/>
            <person name="Pham C."/>
            <person name="Simmons D."/>
            <person name="Wilczek-Boney K."/>
            <person name="Hale W."/>
            <person name="Jakkamsetti A."/>
            <person name="Pham P."/>
            <person name="Ruth R."/>
            <person name="San Lucas F."/>
            <person name="Warren J."/>
            <person name="Zhang J."/>
            <person name="Zhao Z."/>
            <person name="Zhou C."/>
            <person name="Zhu D."/>
            <person name="Lee S."/>
            <person name="Bess C."/>
            <person name="Blankenburg K."/>
            <person name="Forbes L."/>
            <person name="Fu Q."/>
            <person name="Gubbala S."/>
            <person name="Hirani K."/>
            <person name="Jayaseelan J.C."/>
            <person name="Lara F."/>
            <person name="Munidasa M."/>
            <person name="Palculict T."/>
            <person name="Patil S."/>
            <person name="Pu L.-L."/>
            <person name="Saada N."/>
            <person name="Tang L."/>
            <person name="Weissenberger G."/>
            <person name="Zhu Y."/>
            <person name="Hemphill L."/>
            <person name="Shang Y."/>
            <person name="Youmans B."/>
            <person name="Ayvaz T."/>
            <person name="Ross M."/>
            <person name="Santibanez J."/>
            <person name="Aqrawi P."/>
            <person name="Gross S."/>
            <person name="Joshi V."/>
            <person name="Fowler G."/>
            <person name="Nazareth L."/>
            <person name="Reid J."/>
            <person name="Worley K."/>
            <person name="Petrosino J."/>
            <person name="Highlander S."/>
            <person name="Gibbs R."/>
        </authorList>
    </citation>
    <scope>NUCLEOTIDE SEQUENCE [LARGE SCALE GENOMIC DNA]</scope>
    <source>
        <strain evidence="5 6">DSM 15829</strain>
    </source>
</reference>
<dbReference type="GO" id="GO:0003824">
    <property type="term" value="F:catalytic activity"/>
    <property type="evidence" value="ECO:0007669"/>
    <property type="project" value="InterPro"/>
</dbReference>
<evidence type="ECO:0000313" key="6">
    <source>
        <dbReference type="Proteomes" id="UP000005947"/>
    </source>
</evidence>
<evidence type="ECO:0000259" key="4">
    <source>
        <dbReference type="PROSITE" id="PS51084"/>
    </source>
</evidence>
<evidence type="ECO:0000313" key="5">
    <source>
        <dbReference type="EMBL" id="EGF23849.1"/>
    </source>
</evidence>
<dbReference type="PANTHER" id="PTHR23089">
    <property type="entry name" value="HISTIDINE TRIAD HIT PROTEIN"/>
    <property type="match status" value="1"/>
</dbReference>
<sequence>MKTVDDCIFCKIIEGKIPSEFVYEDDLVCAFKDLNPLAPVHILIVPKHHYADILDDVDADTLSALVHAAHEIAAHYKLEHGLRLVTNKGDDAGQSVHHLHIHLLGAAPLSNSFGKA</sequence>
<evidence type="ECO:0000256" key="2">
    <source>
        <dbReference type="PIRSR" id="PIRSR601310-3"/>
    </source>
</evidence>
<feature type="short sequence motif" description="Histidine triad motif" evidence="2 3">
    <location>
        <begin position="98"/>
        <end position="102"/>
    </location>
</feature>
<evidence type="ECO:0000256" key="1">
    <source>
        <dbReference type="PIRSR" id="PIRSR601310-1"/>
    </source>
</evidence>
<dbReference type="GeneID" id="93210398"/>
<dbReference type="PROSITE" id="PS51084">
    <property type="entry name" value="HIT_2"/>
    <property type="match status" value="1"/>
</dbReference>
<keyword evidence="6" id="KW-1185">Reference proteome</keyword>
<dbReference type="EMBL" id="ACGK02000001">
    <property type="protein sequence ID" value="EGF23849.1"/>
    <property type="molecule type" value="Genomic_DNA"/>
</dbReference>
<dbReference type="Pfam" id="PF01230">
    <property type="entry name" value="HIT"/>
    <property type="match status" value="1"/>
</dbReference>
<gene>
    <name evidence="5" type="ORF">HMPREF0091_10796</name>
</gene>
<dbReference type="InterPro" id="IPR019808">
    <property type="entry name" value="Histidine_triad_CS"/>
</dbReference>
<proteinExistence type="predicted"/>
<dbReference type="PROSITE" id="PS00892">
    <property type="entry name" value="HIT_1"/>
    <property type="match status" value="1"/>
</dbReference>
<feature type="domain" description="HIT" evidence="4">
    <location>
        <begin position="8"/>
        <end position="113"/>
    </location>
</feature>
<evidence type="ECO:0000256" key="3">
    <source>
        <dbReference type="PROSITE-ProRule" id="PRU00464"/>
    </source>
</evidence>
<organism evidence="5 6">
    <name type="scientific">Fannyhessea vaginae DSM 15829</name>
    <dbReference type="NCBI Taxonomy" id="525256"/>
    <lineage>
        <taxon>Bacteria</taxon>
        <taxon>Bacillati</taxon>
        <taxon>Actinomycetota</taxon>
        <taxon>Coriobacteriia</taxon>
        <taxon>Coriobacteriales</taxon>
        <taxon>Atopobiaceae</taxon>
        <taxon>Fannyhessea</taxon>
    </lineage>
</organism>
<dbReference type="InterPro" id="IPR011146">
    <property type="entry name" value="HIT-like"/>
</dbReference>
<dbReference type="RefSeq" id="WP_006302978.1">
    <property type="nucleotide sequence ID" value="NZ_ACGK02000001.1"/>
</dbReference>
<dbReference type="SUPFAM" id="SSF54197">
    <property type="entry name" value="HIT-like"/>
    <property type="match status" value="1"/>
</dbReference>
<dbReference type="Gene3D" id="3.30.428.10">
    <property type="entry name" value="HIT-like"/>
    <property type="match status" value="1"/>
</dbReference>
<dbReference type="InterPro" id="IPR001310">
    <property type="entry name" value="Histidine_triad_HIT"/>
</dbReference>
<protein>
    <submittedName>
        <fullName evidence="5">Histidine triad domain protein</fullName>
    </submittedName>
</protein>
<dbReference type="PRINTS" id="PR00332">
    <property type="entry name" value="HISTRIAD"/>
</dbReference>
<comment type="caution">
    <text evidence="5">The sequence shown here is derived from an EMBL/GenBank/DDBJ whole genome shotgun (WGS) entry which is preliminary data.</text>
</comment>
<accession>F1T5B8</accession>
<dbReference type="InterPro" id="IPR036265">
    <property type="entry name" value="HIT-like_sf"/>
</dbReference>
<dbReference type="eggNOG" id="COG0537">
    <property type="taxonomic scope" value="Bacteria"/>
</dbReference>